<dbReference type="EMBL" id="KU686212">
    <property type="protein sequence ID" value="AOV62177.1"/>
    <property type="molecule type" value="Genomic_DNA"/>
</dbReference>
<keyword evidence="2" id="KW-1227">Viral tail protein</keyword>
<dbReference type="Proteomes" id="UP000226384">
    <property type="component" value="Segment"/>
</dbReference>
<reference evidence="6 9" key="2">
    <citation type="submission" date="2020-06" db="EMBL/GenBank/DDBJ databases">
        <authorList>
            <person name="Puxty R.J."/>
            <person name="Weihe C."/>
            <person name="Marston M.F."/>
            <person name="Martiny J.B.H."/>
        </authorList>
    </citation>
    <scope>NUCLEOTIDE SEQUENCE [LARGE SCALE GENOMIC DNA]</scope>
    <source>
        <strain evidence="6">0809CC03</strain>
    </source>
</reference>
<dbReference type="PROSITE" id="PS51688">
    <property type="entry name" value="ICA"/>
    <property type="match status" value="1"/>
</dbReference>
<reference evidence="7 8" key="1">
    <citation type="journal article" date="2016" name="Virology">
        <title>The genomic content and context of auxiliary metabolic genes in marine cyanomyoviruses.</title>
        <authorList>
            <person name="Crummett L.T."/>
            <person name="Puxty R.J."/>
            <person name="Weihe C."/>
            <person name="Marston M.F."/>
            <person name="Martiny J.B."/>
        </authorList>
    </citation>
    <scope>NUCLEOTIDE SEQUENCE [LARGE SCALE GENOMIC DNA]</scope>
    <source>
        <strain evidence="4">0910CC49</strain>
        <strain evidence="5">0910SB42</strain>
    </source>
</reference>
<evidence type="ECO:0000313" key="6">
    <source>
        <dbReference type="EMBL" id="QLF86309.1"/>
    </source>
</evidence>
<evidence type="ECO:0000313" key="7">
    <source>
        <dbReference type="Proteomes" id="UP000203902"/>
    </source>
</evidence>
<evidence type="ECO:0000256" key="2">
    <source>
        <dbReference type="ARBA" id="ARBA00022732"/>
    </source>
</evidence>
<dbReference type="RefSeq" id="YP_009323186.1">
    <property type="nucleotide sequence ID" value="NC_031927.1"/>
</dbReference>
<gene>
    <name evidence="4" type="ORF">C490910_255</name>
    <name evidence="6" type="ORF">CC030809_00261</name>
    <name evidence="5" type="ORF">S420910_254</name>
</gene>
<evidence type="ECO:0000259" key="3">
    <source>
        <dbReference type="PROSITE" id="PS51688"/>
    </source>
</evidence>
<dbReference type="InterPro" id="IPR030392">
    <property type="entry name" value="S74_ICA"/>
</dbReference>
<name>A0A1D8KU59_9CAUD</name>
<dbReference type="KEGG" id="vg:30308307"/>
<sequence length="378" mass="38545">MAFLINGQVVVNNNESIDALGVSTFVNIRATGVGTMSELRLGTDTDGYGGVSTDISSDSPSTKLASASAIKTYVDDRVTGGTGAVSLNIIGDTGTDSVNLSSGNLTFSGTTNEIETAVTNDVVTFSLPDDVTIGNNLTVTTDLDVSGSFSFDGGGQSVDAISDDITSAALSTEIPTANAVKSYVDSTIDGSNNLAFSGDSGTNGDIDLAASEVLDFQGTTNQIETVSDGAQQITFSLANDTDIVTSLTVGATLGAAGGDILEASATAAGGGIGVAIAGDLNVTGNVDSASDRKLKENIEVIPNALEKIEALRGVEYTWKSNGAYSAGIIAQEVQAVMPGLVTENETHLSVQYNGLIGLLIEGMKEQQAQIEELKAQLS</sequence>
<dbReference type="Pfam" id="PF13884">
    <property type="entry name" value="Peptidase_S74"/>
    <property type="match status" value="1"/>
</dbReference>
<evidence type="ECO:0000313" key="4">
    <source>
        <dbReference type="EMBL" id="AOV62177.1"/>
    </source>
</evidence>
<evidence type="ECO:0000313" key="8">
    <source>
        <dbReference type="Proteomes" id="UP000226384"/>
    </source>
</evidence>
<evidence type="ECO:0000256" key="1">
    <source>
        <dbReference type="ARBA" id="ARBA00004328"/>
    </source>
</evidence>
<keyword evidence="7" id="KW-1185">Reference proteome</keyword>
<evidence type="ECO:0000313" key="5">
    <source>
        <dbReference type="EMBL" id="AOV62441.1"/>
    </source>
</evidence>
<keyword evidence="2" id="KW-0946">Virion</keyword>
<comment type="subcellular location">
    <subcellularLocation>
        <location evidence="1">Virion</location>
    </subcellularLocation>
</comment>
<protein>
    <recommendedName>
        <fullName evidence="3">Peptidase S74 domain-containing protein</fullName>
    </recommendedName>
</protein>
<accession>A0A1D8KU59</accession>
<dbReference type="GO" id="GO:0098015">
    <property type="term" value="C:virus tail"/>
    <property type="evidence" value="ECO:0007669"/>
    <property type="project" value="UniProtKB-KW"/>
</dbReference>
<proteinExistence type="predicted"/>
<reference evidence="6 9" key="3">
    <citation type="submission" date="2020-07" db="EMBL/GenBank/DDBJ databases">
        <title>Signatures of coevolution in a cyanophage population.</title>
        <authorList>
            <person name="Abebe J."/>
        </authorList>
    </citation>
    <scope>NUCLEOTIDE SEQUENCE [LARGE SCALE GENOMIC DNA]</scope>
    <source>
        <strain evidence="6">0809CC03</strain>
    </source>
</reference>
<dbReference type="Proteomes" id="UP000203902">
    <property type="component" value="Segment"/>
</dbReference>
<dbReference type="Proteomes" id="UP000510897">
    <property type="component" value="Segment"/>
</dbReference>
<dbReference type="GeneID" id="30308307"/>
<feature type="domain" description="Peptidase S74" evidence="3">
    <location>
        <begin position="290"/>
        <end position="377"/>
    </location>
</feature>
<dbReference type="EMBL" id="KU686213">
    <property type="protein sequence ID" value="AOV62441.1"/>
    <property type="molecule type" value="Genomic_DNA"/>
</dbReference>
<organism evidence="4 7">
    <name type="scientific">Synechococcus phage S-CAM7</name>
    <dbReference type="NCBI Taxonomy" id="1883368"/>
    <lineage>
        <taxon>Viruses</taxon>
        <taxon>Duplodnaviria</taxon>
        <taxon>Heunggongvirae</taxon>
        <taxon>Uroviricota</taxon>
        <taxon>Caudoviricetes</taxon>
        <taxon>Pantevenvirales</taxon>
        <taxon>Kyanoviridae</taxon>
        <taxon>Mazuvirus</taxon>
        <taxon>Mazuvirus scam7</taxon>
    </lineage>
</organism>
<dbReference type="EMBL" id="MT586120">
    <property type="protein sequence ID" value="QLF86309.1"/>
    <property type="molecule type" value="Genomic_DNA"/>
</dbReference>
<evidence type="ECO:0000313" key="9">
    <source>
        <dbReference type="Proteomes" id="UP000510897"/>
    </source>
</evidence>
<dbReference type="OrthoDB" id="94at10239"/>